<dbReference type="Proteomes" id="UP000304953">
    <property type="component" value="Unassembled WGS sequence"/>
</dbReference>
<name>A0AC61RQ13_9FIRM</name>
<comment type="caution">
    <text evidence="1">The sequence shown here is derived from an EMBL/GenBank/DDBJ whole genome shotgun (WGS) entry which is preliminary data.</text>
</comment>
<keyword evidence="2" id="KW-1185">Reference proteome</keyword>
<evidence type="ECO:0000313" key="1">
    <source>
        <dbReference type="EMBL" id="TGY90893.1"/>
    </source>
</evidence>
<gene>
    <name evidence="1" type="ORF">E5329_23945</name>
</gene>
<feature type="non-terminal residue" evidence="1">
    <location>
        <position position="67"/>
    </location>
</feature>
<reference evidence="1" key="1">
    <citation type="submission" date="2019-04" db="EMBL/GenBank/DDBJ databases">
        <title>Microbes associate with the intestines of laboratory mice.</title>
        <authorList>
            <person name="Navarre W."/>
            <person name="Wong E."/>
            <person name="Huang K."/>
            <person name="Tropini C."/>
            <person name="Ng K."/>
            <person name="Yu B."/>
        </authorList>
    </citation>
    <scope>NUCLEOTIDE SEQUENCE</scope>
    <source>
        <strain evidence="1">NM01_1-7b</strain>
    </source>
</reference>
<protein>
    <submittedName>
        <fullName evidence="1">XRE family transcriptional regulator</fullName>
    </submittedName>
</protein>
<sequence>MFTEIFVQLLQEKNLTAYKVAKETSISQGLMNEYKNGIKLPTLQNVVKIADCLDCSIDYLLGRTDNP</sequence>
<accession>A0AC61RQ13</accession>
<organism evidence="1 2">
    <name type="scientific">Petralouisia muris</name>
    <dbReference type="NCBI Taxonomy" id="3032872"/>
    <lineage>
        <taxon>Bacteria</taxon>
        <taxon>Bacillati</taxon>
        <taxon>Bacillota</taxon>
        <taxon>Clostridia</taxon>
        <taxon>Lachnospirales</taxon>
        <taxon>Lachnospiraceae</taxon>
        <taxon>Petralouisia</taxon>
    </lineage>
</organism>
<proteinExistence type="predicted"/>
<evidence type="ECO:0000313" key="2">
    <source>
        <dbReference type="Proteomes" id="UP000304953"/>
    </source>
</evidence>
<dbReference type="EMBL" id="SRYA01000080">
    <property type="protein sequence ID" value="TGY90893.1"/>
    <property type="molecule type" value="Genomic_DNA"/>
</dbReference>